<dbReference type="EMBL" id="CADILJ010000003">
    <property type="protein sequence ID" value="CAB3940130.1"/>
    <property type="molecule type" value="Genomic_DNA"/>
</dbReference>
<dbReference type="Proteomes" id="UP000494161">
    <property type="component" value="Unassembled WGS sequence"/>
</dbReference>
<sequence>MKTLATALMLSMSVLAAAGAQAAEADQGPTRAQVQAELQQAKVSGQYTFGEEGYPAAIAQKSSLTSQQVQEQLAQAKNAGEVTFGNMDYPPVAHAASTTSLSRSQVQTELAQAKAEGLVTFGNMDYPPHGQLIAWPGFQALAIAPQKPSGLTRRAFLFDVSAFN</sequence>
<evidence type="ECO:0008006" key="4">
    <source>
        <dbReference type="Google" id="ProtNLM"/>
    </source>
</evidence>
<evidence type="ECO:0000256" key="1">
    <source>
        <dbReference type="SAM" id="SignalP"/>
    </source>
</evidence>
<name>A0ABM8LPE5_9BURK</name>
<evidence type="ECO:0000313" key="3">
    <source>
        <dbReference type="Proteomes" id="UP000494161"/>
    </source>
</evidence>
<feature type="signal peptide" evidence="1">
    <location>
        <begin position="1"/>
        <end position="22"/>
    </location>
</feature>
<evidence type="ECO:0000313" key="2">
    <source>
        <dbReference type="EMBL" id="CAB3940130.1"/>
    </source>
</evidence>
<dbReference type="Pfam" id="PF13663">
    <property type="entry name" value="DUF4148"/>
    <property type="match status" value="2"/>
</dbReference>
<keyword evidence="3" id="KW-1185">Reference proteome</keyword>
<comment type="caution">
    <text evidence="2">The sequence shown here is derived from an EMBL/GenBank/DDBJ whole genome shotgun (WGS) entry which is preliminary data.</text>
</comment>
<accession>A0ABM8LPE5</accession>
<organism evidence="2 3">
    <name type="scientific">Achromobacter ruhlandii</name>
    <dbReference type="NCBI Taxonomy" id="72557"/>
    <lineage>
        <taxon>Bacteria</taxon>
        <taxon>Pseudomonadati</taxon>
        <taxon>Pseudomonadota</taxon>
        <taxon>Betaproteobacteria</taxon>
        <taxon>Burkholderiales</taxon>
        <taxon>Alcaligenaceae</taxon>
        <taxon>Achromobacter</taxon>
    </lineage>
</organism>
<gene>
    <name evidence="2" type="ORF">LMG7053_00552</name>
</gene>
<reference evidence="2 3" key="1">
    <citation type="submission" date="2020-04" db="EMBL/GenBank/DDBJ databases">
        <authorList>
            <person name="De Canck E."/>
        </authorList>
    </citation>
    <scope>NUCLEOTIDE SEQUENCE [LARGE SCALE GENOMIC DNA]</scope>
    <source>
        <strain evidence="2 3">LMG 7053</strain>
    </source>
</reference>
<protein>
    <recommendedName>
        <fullName evidence="4">DUF4148 domain-containing protein</fullName>
    </recommendedName>
</protein>
<proteinExistence type="predicted"/>
<feature type="chain" id="PRO_5046453189" description="DUF4148 domain-containing protein" evidence="1">
    <location>
        <begin position="23"/>
        <end position="164"/>
    </location>
</feature>
<keyword evidence="1" id="KW-0732">Signal</keyword>
<dbReference type="InterPro" id="IPR025421">
    <property type="entry name" value="DUF4148"/>
</dbReference>